<dbReference type="EMBL" id="KL367645">
    <property type="protein sequence ID" value="KFD60856.1"/>
    <property type="molecule type" value="Genomic_DNA"/>
</dbReference>
<accession>A0A085MUG0</accession>
<dbReference type="AlphaFoldDB" id="A0A085MUG0"/>
<feature type="non-terminal residue" evidence="3">
    <location>
        <position position="1"/>
    </location>
</feature>
<organism evidence="3">
    <name type="scientific">Trichuris suis</name>
    <name type="common">pig whipworm</name>
    <dbReference type="NCBI Taxonomy" id="68888"/>
    <lineage>
        <taxon>Eukaryota</taxon>
        <taxon>Metazoa</taxon>
        <taxon>Ecdysozoa</taxon>
        <taxon>Nematoda</taxon>
        <taxon>Enoplea</taxon>
        <taxon>Dorylaimia</taxon>
        <taxon>Trichinellida</taxon>
        <taxon>Trichuridae</taxon>
        <taxon>Trichuris</taxon>
    </lineage>
</organism>
<keyword evidence="4" id="KW-1185">Reference proteome</keyword>
<evidence type="ECO:0000313" key="3">
    <source>
        <dbReference type="EMBL" id="KFD60856.1"/>
    </source>
</evidence>
<evidence type="ECO:0000313" key="2">
    <source>
        <dbReference type="EMBL" id="KFD47714.1"/>
    </source>
</evidence>
<proteinExistence type="predicted"/>
<dbReference type="Proteomes" id="UP000030758">
    <property type="component" value="Unassembled WGS sequence"/>
</dbReference>
<dbReference type="EMBL" id="KL363316">
    <property type="protein sequence ID" value="KFD47714.1"/>
    <property type="molecule type" value="Genomic_DNA"/>
</dbReference>
<dbReference type="Proteomes" id="UP000030764">
    <property type="component" value="Unassembled WGS sequence"/>
</dbReference>
<gene>
    <name evidence="2" type="ORF">M513_11392</name>
    <name evidence="3" type="ORF">M514_11392</name>
</gene>
<feature type="non-terminal residue" evidence="3">
    <location>
        <position position="63"/>
    </location>
</feature>
<feature type="region of interest" description="Disordered" evidence="1">
    <location>
        <begin position="1"/>
        <end position="63"/>
    </location>
</feature>
<reference evidence="3 4" key="1">
    <citation type="journal article" date="2014" name="Nat. Genet.">
        <title>Genome and transcriptome of the porcine whipworm Trichuris suis.</title>
        <authorList>
            <person name="Jex A.R."/>
            <person name="Nejsum P."/>
            <person name="Schwarz E.M."/>
            <person name="Hu L."/>
            <person name="Young N.D."/>
            <person name="Hall R.S."/>
            <person name="Korhonen P.K."/>
            <person name="Liao S."/>
            <person name="Thamsborg S."/>
            <person name="Xia J."/>
            <person name="Xu P."/>
            <person name="Wang S."/>
            <person name="Scheerlinck J.P."/>
            <person name="Hofmann A."/>
            <person name="Sternberg P.W."/>
            <person name="Wang J."/>
            <person name="Gasser R.B."/>
        </authorList>
    </citation>
    <scope>NUCLEOTIDE SEQUENCE [LARGE SCALE GENOMIC DNA]</scope>
    <source>
        <strain evidence="3">DCEP-RM93F</strain>
        <strain evidence="2">DCEP-RM93M</strain>
    </source>
</reference>
<protein>
    <submittedName>
        <fullName evidence="3">Uncharacterized protein</fullName>
    </submittedName>
</protein>
<sequence>DAIFLPGRRQHGLRKRLRSPSVVRTAARQPGTDVRSYVQGSEGDMASANGVSCPDPLSANQAL</sequence>
<name>A0A085MUG0_9BILA</name>
<evidence type="ECO:0000256" key="1">
    <source>
        <dbReference type="SAM" id="MobiDB-lite"/>
    </source>
</evidence>
<evidence type="ECO:0000313" key="4">
    <source>
        <dbReference type="Proteomes" id="UP000030764"/>
    </source>
</evidence>
<feature type="compositionally biased region" description="Basic residues" evidence="1">
    <location>
        <begin position="8"/>
        <end position="18"/>
    </location>
</feature>